<dbReference type="AlphaFoldDB" id="A0A8J3CJ96"/>
<evidence type="ECO:0000256" key="3">
    <source>
        <dbReference type="HAMAP-Rule" id="MF_01384"/>
    </source>
</evidence>
<keyword evidence="2 3" id="KW-0143">Chaperone</keyword>
<protein>
    <recommendedName>
        <fullName evidence="3">Urease accessory protein UreD</fullName>
    </recommendedName>
</protein>
<dbReference type="RefSeq" id="WP_189061052.1">
    <property type="nucleotide sequence ID" value="NZ_BMMK01000033.1"/>
</dbReference>
<dbReference type="HAMAP" id="MF_01384">
    <property type="entry name" value="UreD"/>
    <property type="match status" value="1"/>
</dbReference>
<comment type="similarity">
    <text evidence="1 3">Belongs to the UreD family.</text>
</comment>
<dbReference type="GO" id="GO:0016151">
    <property type="term" value="F:nickel cation binding"/>
    <property type="evidence" value="ECO:0007669"/>
    <property type="project" value="UniProtKB-UniRule"/>
</dbReference>
<evidence type="ECO:0000256" key="2">
    <source>
        <dbReference type="ARBA" id="ARBA00023186"/>
    </source>
</evidence>
<reference evidence="4" key="1">
    <citation type="journal article" date="2014" name="Int. J. Syst. Evol. Microbiol.">
        <title>Complete genome sequence of Corynebacterium casei LMG S-19264T (=DSM 44701T), isolated from a smear-ripened cheese.</title>
        <authorList>
            <consortium name="US DOE Joint Genome Institute (JGI-PGF)"/>
            <person name="Walter F."/>
            <person name="Albersmeier A."/>
            <person name="Kalinowski J."/>
            <person name="Ruckert C."/>
        </authorList>
    </citation>
    <scope>NUCLEOTIDE SEQUENCE</scope>
    <source>
        <strain evidence="4">CGMCC 4.5737</strain>
    </source>
</reference>
<proteinExistence type="inferred from homology"/>
<dbReference type="Pfam" id="PF01774">
    <property type="entry name" value="UreD"/>
    <property type="match status" value="1"/>
</dbReference>
<gene>
    <name evidence="3 4" type="primary">ureD</name>
    <name evidence="4" type="ORF">GCM10012275_52080</name>
</gene>
<reference evidence="4" key="2">
    <citation type="submission" date="2020-09" db="EMBL/GenBank/DDBJ databases">
        <authorList>
            <person name="Sun Q."/>
            <person name="Zhou Y."/>
        </authorList>
    </citation>
    <scope>NUCLEOTIDE SEQUENCE</scope>
    <source>
        <strain evidence="4">CGMCC 4.5737</strain>
    </source>
</reference>
<evidence type="ECO:0000313" key="5">
    <source>
        <dbReference type="Proteomes" id="UP000637578"/>
    </source>
</evidence>
<dbReference type="PANTHER" id="PTHR33643:SF1">
    <property type="entry name" value="UREASE ACCESSORY PROTEIN D"/>
    <property type="match status" value="1"/>
</dbReference>
<comment type="function">
    <text evidence="3">Required for maturation of urease via the functional incorporation of the urease nickel metallocenter.</text>
</comment>
<dbReference type="Proteomes" id="UP000637578">
    <property type="component" value="Unassembled WGS sequence"/>
</dbReference>
<evidence type="ECO:0000256" key="1">
    <source>
        <dbReference type="ARBA" id="ARBA00007177"/>
    </source>
</evidence>
<comment type="caution">
    <text evidence="4">The sequence shown here is derived from an EMBL/GenBank/DDBJ whole genome shotgun (WGS) entry which is preliminary data.</text>
</comment>
<dbReference type="PANTHER" id="PTHR33643">
    <property type="entry name" value="UREASE ACCESSORY PROTEIN D"/>
    <property type="match status" value="1"/>
</dbReference>
<sequence length="265" mass="27727">MKASARLVVERDSAGRSVVRELRSMSPLTLVPRRSLLANATGPALVHLVSSATAPLGGDDLELSVLVGPGAHLRLHGVAATLALPGHRPGGSRMTLHLQVADGGRLEYLPEPTVVTARADHHAELCADLAGDARLRCREVLVLGRSGERPGRLRSDIRLTRDGDPLLRQRLDVGDPTLDSTPAHLAGHRVLATELLVWGADPAEPVSGDWWSLAPLARGGSLATVLADDTVAADRMLRTALAAHPGLDKAEAGTADGVTRVAGIA</sequence>
<dbReference type="GO" id="GO:0005737">
    <property type="term" value="C:cytoplasm"/>
    <property type="evidence" value="ECO:0007669"/>
    <property type="project" value="UniProtKB-SubCell"/>
</dbReference>
<comment type="subunit">
    <text evidence="3">UreD, UreF and UreG form a complex that acts as a GTP-hydrolysis-dependent molecular chaperone, activating the urease apoprotein by helping to assemble the nickel containing metallocenter of UreC. The UreE protein probably delivers the nickel.</text>
</comment>
<dbReference type="InterPro" id="IPR002669">
    <property type="entry name" value="UreD"/>
</dbReference>
<keyword evidence="3" id="KW-0963">Cytoplasm</keyword>
<comment type="subcellular location">
    <subcellularLocation>
        <location evidence="3">Cytoplasm</location>
    </subcellularLocation>
</comment>
<keyword evidence="3" id="KW-0996">Nickel insertion</keyword>
<keyword evidence="5" id="KW-1185">Reference proteome</keyword>
<evidence type="ECO:0000313" key="4">
    <source>
        <dbReference type="EMBL" id="GGM74936.1"/>
    </source>
</evidence>
<accession>A0A8J3CJ96</accession>
<organism evidence="4 5">
    <name type="scientific">Longimycelium tulufanense</name>
    <dbReference type="NCBI Taxonomy" id="907463"/>
    <lineage>
        <taxon>Bacteria</taxon>
        <taxon>Bacillati</taxon>
        <taxon>Actinomycetota</taxon>
        <taxon>Actinomycetes</taxon>
        <taxon>Pseudonocardiales</taxon>
        <taxon>Pseudonocardiaceae</taxon>
        <taxon>Longimycelium</taxon>
    </lineage>
</organism>
<dbReference type="EMBL" id="BMMK01000033">
    <property type="protein sequence ID" value="GGM74936.1"/>
    <property type="molecule type" value="Genomic_DNA"/>
</dbReference>
<name>A0A8J3CJ96_9PSEU</name>